<dbReference type="InterPro" id="IPR035919">
    <property type="entry name" value="EAL_sf"/>
</dbReference>
<dbReference type="PANTHER" id="PTHR44757">
    <property type="entry name" value="DIGUANYLATE CYCLASE DGCP"/>
    <property type="match status" value="1"/>
</dbReference>
<evidence type="ECO:0000259" key="7">
    <source>
        <dbReference type="PROSITE" id="PS50887"/>
    </source>
</evidence>
<dbReference type="PROSITE" id="PS50110">
    <property type="entry name" value="RESPONSE_REGULATORY"/>
    <property type="match status" value="1"/>
</dbReference>
<dbReference type="InterPro" id="IPR029016">
    <property type="entry name" value="GAF-like_dom_sf"/>
</dbReference>
<dbReference type="SUPFAM" id="SSF55073">
    <property type="entry name" value="Nucleotide cyclase"/>
    <property type="match status" value="1"/>
</dbReference>
<feature type="domain" description="GGDEF" evidence="7">
    <location>
        <begin position="647"/>
        <end position="781"/>
    </location>
</feature>
<dbReference type="Proteomes" id="UP000199391">
    <property type="component" value="Unassembled WGS sequence"/>
</dbReference>
<dbReference type="GO" id="GO:0016301">
    <property type="term" value="F:kinase activity"/>
    <property type="evidence" value="ECO:0007669"/>
    <property type="project" value="UniProtKB-KW"/>
</dbReference>
<dbReference type="GO" id="GO:0000160">
    <property type="term" value="P:phosphorelay signal transduction system"/>
    <property type="evidence" value="ECO:0007669"/>
    <property type="project" value="InterPro"/>
</dbReference>
<dbReference type="PROSITE" id="PS50887">
    <property type="entry name" value="GGDEF"/>
    <property type="match status" value="1"/>
</dbReference>
<gene>
    <name evidence="8" type="ORF">SAMN05216552_101892</name>
</gene>
<dbReference type="SUPFAM" id="SSF55785">
    <property type="entry name" value="PYP-like sensor domain (PAS domain)"/>
    <property type="match status" value="2"/>
</dbReference>
<keyword evidence="1" id="KW-0808">Transferase</keyword>
<feature type="domain" description="Response regulatory" evidence="4">
    <location>
        <begin position="1056"/>
        <end position="1171"/>
    </location>
</feature>
<dbReference type="NCBIfam" id="TIGR00229">
    <property type="entry name" value="sensory_box"/>
    <property type="match status" value="2"/>
</dbReference>
<dbReference type="CDD" id="cd17569">
    <property type="entry name" value="REC_HupR-like"/>
    <property type="match status" value="1"/>
</dbReference>
<dbReference type="Pfam" id="PF00990">
    <property type="entry name" value="GGDEF"/>
    <property type="match status" value="1"/>
</dbReference>
<evidence type="ECO:0000259" key="6">
    <source>
        <dbReference type="PROSITE" id="PS50883"/>
    </source>
</evidence>
<dbReference type="InterPro" id="IPR043128">
    <property type="entry name" value="Rev_trsase/Diguanyl_cyclase"/>
</dbReference>
<evidence type="ECO:0000259" key="5">
    <source>
        <dbReference type="PROSITE" id="PS50112"/>
    </source>
</evidence>
<dbReference type="NCBIfam" id="TIGR00254">
    <property type="entry name" value="GGDEF"/>
    <property type="match status" value="1"/>
</dbReference>
<dbReference type="Pfam" id="PF00563">
    <property type="entry name" value="EAL"/>
    <property type="match status" value="1"/>
</dbReference>
<accession>A0A1I7KPA8</accession>
<dbReference type="CDD" id="cd01949">
    <property type="entry name" value="GGDEF"/>
    <property type="match status" value="1"/>
</dbReference>
<dbReference type="InterPro" id="IPR052155">
    <property type="entry name" value="Biofilm_reg_signaling"/>
</dbReference>
<feature type="domain" description="PAS" evidence="5">
    <location>
        <begin position="312"/>
        <end position="385"/>
    </location>
</feature>
<dbReference type="InterPro" id="IPR013655">
    <property type="entry name" value="PAS_fold_3"/>
</dbReference>
<evidence type="ECO:0000313" key="9">
    <source>
        <dbReference type="Proteomes" id="UP000199391"/>
    </source>
</evidence>
<dbReference type="PROSITE" id="PS50883">
    <property type="entry name" value="EAL"/>
    <property type="match status" value="1"/>
</dbReference>
<dbReference type="PROSITE" id="PS50112">
    <property type="entry name" value="PAS"/>
    <property type="match status" value="1"/>
</dbReference>
<dbReference type="InterPro" id="IPR011006">
    <property type="entry name" value="CheY-like_superfamily"/>
</dbReference>
<dbReference type="Gene3D" id="3.20.20.450">
    <property type="entry name" value="EAL domain"/>
    <property type="match status" value="1"/>
</dbReference>
<dbReference type="InterPro" id="IPR000160">
    <property type="entry name" value="GGDEF_dom"/>
</dbReference>
<keyword evidence="2" id="KW-0418">Kinase</keyword>
<dbReference type="Pfam" id="PF13185">
    <property type="entry name" value="GAF_2"/>
    <property type="match status" value="2"/>
</dbReference>
<dbReference type="SMART" id="SM00091">
    <property type="entry name" value="PAS"/>
    <property type="match status" value="2"/>
</dbReference>
<dbReference type="RefSeq" id="WP_093557146.1">
    <property type="nucleotide sequence ID" value="NZ_FPBO01000018.1"/>
</dbReference>
<evidence type="ECO:0000313" key="8">
    <source>
        <dbReference type="EMBL" id="SFU99265.1"/>
    </source>
</evidence>
<dbReference type="SUPFAM" id="SSF141868">
    <property type="entry name" value="EAL domain-like"/>
    <property type="match status" value="1"/>
</dbReference>
<dbReference type="SMART" id="SM00052">
    <property type="entry name" value="EAL"/>
    <property type="match status" value="1"/>
</dbReference>
<proteinExistence type="predicted"/>
<dbReference type="InterPro" id="IPR035965">
    <property type="entry name" value="PAS-like_dom_sf"/>
</dbReference>
<sequence>MIQKDDSSFIALFLAHPVPMWVYDLETLRFQAVNTAAITHYGYTEAEFLGMTIKDIRPKTELARLRDNLRAAPLHALEKSGTWRHLKKDGTPIDVDITSHPLYFNGRDCKFVLAHDVTARAQAEEKIARLNRIYAVLSRINSTIIRTRERAELYHETCRIAIEEGEFVAAYIFEIDPDTLDGAIAARAGAALPLLDQTRLSARADAPDSARPASRAAREGAAVVYNDLHAEPALADWLERVGERKRYALAALPLFSGQRVAGVLVLCTTVVGYFDEAELRLLNELAADVSFALQFIEREAELLRTTKRLAESEAGLRRAQVTNKSAHVITGPGGVFESWSDTLPLLVGLAPRDIPADTRRWLELVHPDDRARFRDNCIAAAREGTRVGAEYRLRRGDGAWVQLRQVIEPLPPVASGAALRWFNTIQDVTEQTQQQARIARLGRIYAVSSGINSAIVRIHKRDELFQEACRVAVHDGAFSMAWIGVVDPETLEGRVVAWFGGAPGIAENILLTAREDAPERSRPASAAVREMRPVICNDIASDPSIAFLSADLLARGHRAAVALPLIRNGRAVAVFSLLADVPGFFDEAEMKLLDDVVGDLTFALQFIDNEERLSYLAYYDSLTGLANAKLFEDRLAQFIQAAKAEGRGVGVALVNVDRFAQLNDALGRHAGDELLKQLAARLDEALQGGYSLARISGSTFAVAIPDPHGDTDFGRVLEQDVLECFVQPFVMDRQEARVSARAGLALFPGDGGDAETLFKHAEVALKNAKAAGERYAYYAPAMNAAHSVRLELENELRHALEARQFEVFYQPKVDLGSGRIVSAEALVRWRHPQRGLVAPAAFIPLAEEVGLIVPIGALVLDAVCVQQAEWIARQLEVVPVAVNLSAVQFKQGKLLQTIRDALERHGLEPQHISFELTESMVMGNPEEAAYNLKALKALGVQLALDDFGTGYSSLAYLQRFPFDYVKIDRSFIANVTSNPGDAAIVTAVIAMAHSLRLRVVAEGVETEGQLQFLRKRRCDEMQGYFFSPAVPAAAFEAMLREGTQLRAAGSGEEGDTLLIVDDEPNNLAALNRTLRREGYRVLTADSGREGLRLLSLHRVQVIISDQRMPGMSGSEFLGIVKDLYPDTIRIMLSGYTDLAAVTESVNQGAVFKFMTKPWDDANLRKTIRDAFQRYWQVA</sequence>
<dbReference type="InterPro" id="IPR001633">
    <property type="entry name" value="EAL_dom"/>
</dbReference>
<dbReference type="InterPro" id="IPR003018">
    <property type="entry name" value="GAF"/>
</dbReference>
<dbReference type="SMART" id="SM00267">
    <property type="entry name" value="GGDEF"/>
    <property type="match status" value="1"/>
</dbReference>
<dbReference type="SMART" id="SM00448">
    <property type="entry name" value="REC"/>
    <property type="match status" value="1"/>
</dbReference>
<dbReference type="AlphaFoldDB" id="A0A1I7KPA8"/>
<dbReference type="SUPFAM" id="SSF52172">
    <property type="entry name" value="CheY-like"/>
    <property type="match status" value="1"/>
</dbReference>
<evidence type="ECO:0000256" key="2">
    <source>
        <dbReference type="ARBA" id="ARBA00022777"/>
    </source>
</evidence>
<keyword evidence="3" id="KW-0597">Phosphoprotein</keyword>
<dbReference type="STRING" id="1035707.SAMN05216552_101892"/>
<protein>
    <submittedName>
        <fullName evidence="8">PAS domain S-box-containing protein/diguanylate cyclase (GGDEF) domain-containing protein</fullName>
    </submittedName>
</protein>
<dbReference type="InterPro" id="IPR029787">
    <property type="entry name" value="Nucleotide_cyclase"/>
</dbReference>
<dbReference type="Pfam" id="PF13426">
    <property type="entry name" value="PAS_9"/>
    <property type="match status" value="1"/>
</dbReference>
<dbReference type="FunFam" id="3.20.20.450:FF:000001">
    <property type="entry name" value="Cyclic di-GMP phosphodiesterase yahA"/>
    <property type="match status" value="1"/>
</dbReference>
<dbReference type="Gene3D" id="3.30.450.40">
    <property type="match status" value="2"/>
</dbReference>
<dbReference type="Gene3D" id="3.40.50.2300">
    <property type="match status" value="1"/>
</dbReference>
<dbReference type="Gene3D" id="3.30.70.270">
    <property type="match status" value="1"/>
</dbReference>
<dbReference type="OrthoDB" id="9813903at2"/>
<dbReference type="CDD" id="cd00130">
    <property type="entry name" value="PAS"/>
    <property type="match status" value="2"/>
</dbReference>
<dbReference type="Gene3D" id="3.30.450.20">
    <property type="entry name" value="PAS domain"/>
    <property type="match status" value="2"/>
</dbReference>
<evidence type="ECO:0000259" key="4">
    <source>
        <dbReference type="PROSITE" id="PS50110"/>
    </source>
</evidence>
<name>A0A1I7KPA8_9BURK</name>
<dbReference type="InterPro" id="IPR000014">
    <property type="entry name" value="PAS"/>
</dbReference>
<keyword evidence="9" id="KW-1185">Reference proteome</keyword>
<dbReference type="CDD" id="cd01948">
    <property type="entry name" value="EAL"/>
    <property type="match status" value="1"/>
</dbReference>
<dbReference type="Pfam" id="PF00072">
    <property type="entry name" value="Response_reg"/>
    <property type="match status" value="1"/>
</dbReference>
<dbReference type="InterPro" id="IPR001789">
    <property type="entry name" value="Sig_transdc_resp-reg_receiver"/>
</dbReference>
<organism evidence="8 9">
    <name type="scientific">Pseudoduganella namucuonensis</name>
    <dbReference type="NCBI Taxonomy" id="1035707"/>
    <lineage>
        <taxon>Bacteria</taxon>
        <taxon>Pseudomonadati</taxon>
        <taxon>Pseudomonadota</taxon>
        <taxon>Betaproteobacteria</taxon>
        <taxon>Burkholderiales</taxon>
        <taxon>Oxalobacteraceae</taxon>
        <taxon>Telluria group</taxon>
        <taxon>Pseudoduganella</taxon>
    </lineage>
</organism>
<dbReference type="SMART" id="SM00065">
    <property type="entry name" value="GAF"/>
    <property type="match status" value="2"/>
</dbReference>
<dbReference type="PANTHER" id="PTHR44757:SF2">
    <property type="entry name" value="BIOFILM ARCHITECTURE MAINTENANCE PROTEIN MBAA"/>
    <property type="match status" value="1"/>
</dbReference>
<reference evidence="9" key="1">
    <citation type="submission" date="2016-10" db="EMBL/GenBank/DDBJ databases">
        <authorList>
            <person name="Varghese N."/>
            <person name="Submissions S."/>
        </authorList>
    </citation>
    <scope>NUCLEOTIDE SEQUENCE [LARGE SCALE GENOMIC DNA]</scope>
    <source>
        <strain evidence="9">CGMCC 1.11014</strain>
    </source>
</reference>
<dbReference type="SUPFAM" id="SSF55781">
    <property type="entry name" value="GAF domain-like"/>
    <property type="match status" value="2"/>
</dbReference>
<feature type="modified residue" description="4-aspartylphosphate" evidence="3">
    <location>
        <position position="1105"/>
    </location>
</feature>
<feature type="domain" description="EAL" evidence="6">
    <location>
        <begin position="789"/>
        <end position="1043"/>
    </location>
</feature>
<dbReference type="Pfam" id="PF08447">
    <property type="entry name" value="PAS_3"/>
    <property type="match status" value="1"/>
</dbReference>
<dbReference type="EMBL" id="FPBO01000018">
    <property type="protein sequence ID" value="SFU99265.1"/>
    <property type="molecule type" value="Genomic_DNA"/>
</dbReference>
<evidence type="ECO:0000256" key="1">
    <source>
        <dbReference type="ARBA" id="ARBA00022679"/>
    </source>
</evidence>
<evidence type="ECO:0000256" key="3">
    <source>
        <dbReference type="PROSITE-ProRule" id="PRU00169"/>
    </source>
</evidence>